<dbReference type="AlphaFoldDB" id="A0A2H1WY27"/>
<organism evidence="2">
    <name type="scientific">Spodoptera frugiperda</name>
    <name type="common">Fall armyworm</name>
    <dbReference type="NCBI Taxonomy" id="7108"/>
    <lineage>
        <taxon>Eukaryota</taxon>
        <taxon>Metazoa</taxon>
        <taxon>Ecdysozoa</taxon>
        <taxon>Arthropoda</taxon>
        <taxon>Hexapoda</taxon>
        <taxon>Insecta</taxon>
        <taxon>Pterygota</taxon>
        <taxon>Neoptera</taxon>
        <taxon>Endopterygota</taxon>
        <taxon>Lepidoptera</taxon>
        <taxon>Glossata</taxon>
        <taxon>Ditrysia</taxon>
        <taxon>Noctuoidea</taxon>
        <taxon>Noctuidae</taxon>
        <taxon>Amphipyrinae</taxon>
        <taxon>Spodoptera</taxon>
    </lineage>
</organism>
<evidence type="ECO:0000313" key="2">
    <source>
        <dbReference type="EMBL" id="SOQ57866.1"/>
    </source>
</evidence>
<proteinExistence type="predicted"/>
<accession>A0A2H1WY27</accession>
<feature type="compositionally biased region" description="Polar residues" evidence="1">
    <location>
        <begin position="48"/>
        <end position="69"/>
    </location>
</feature>
<reference evidence="2" key="1">
    <citation type="submission" date="2016-07" db="EMBL/GenBank/DDBJ databases">
        <authorList>
            <person name="Bretaudeau A."/>
        </authorList>
    </citation>
    <scope>NUCLEOTIDE SEQUENCE</scope>
    <source>
        <strain evidence="2">Rice</strain>
        <tissue evidence="2">Whole body</tissue>
    </source>
</reference>
<feature type="compositionally biased region" description="Basic residues" evidence="1">
    <location>
        <begin position="1"/>
        <end position="11"/>
    </location>
</feature>
<sequence length="128" mass="14104">MAPRGTPKRAVKVQPVVKDMPAKGRASPVGAIKKTTVMKKPVDKTPLKINNTTTSDTRVTRQRTSTVPTLATPKPKENKAVPIPSSVTKSGKKPSWKRRPKPAHSGVPIPEKMRKLMEKQFLDSEFVL</sequence>
<name>A0A2H1WY27_SPOFR</name>
<dbReference type="EMBL" id="ODYU01011873">
    <property type="protein sequence ID" value="SOQ57866.1"/>
    <property type="molecule type" value="Genomic_DNA"/>
</dbReference>
<feature type="region of interest" description="Disordered" evidence="1">
    <location>
        <begin position="45"/>
        <end position="111"/>
    </location>
</feature>
<evidence type="ECO:0000256" key="1">
    <source>
        <dbReference type="SAM" id="MobiDB-lite"/>
    </source>
</evidence>
<protein>
    <submittedName>
        <fullName evidence="2">SFRICE_009895</fullName>
    </submittedName>
</protein>
<gene>
    <name evidence="2" type="ORF">SFRICE_009895</name>
</gene>
<feature type="compositionally biased region" description="Basic residues" evidence="1">
    <location>
        <begin position="90"/>
        <end position="102"/>
    </location>
</feature>
<feature type="region of interest" description="Disordered" evidence="1">
    <location>
        <begin position="1"/>
        <end position="29"/>
    </location>
</feature>